<comment type="caution">
    <text evidence="6">The sequence shown here is derived from an EMBL/GenBank/DDBJ whole genome shotgun (WGS) entry which is preliminary data.</text>
</comment>
<dbReference type="InterPro" id="IPR000644">
    <property type="entry name" value="CBS_dom"/>
</dbReference>
<protein>
    <recommendedName>
        <fullName evidence="8">CNNM transmembrane domain-containing protein</fullName>
    </recommendedName>
</protein>
<evidence type="ECO:0000256" key="2">
    <source>
        <dbReference type="PROSITE-ProRule" id="PRU01193"/>
    </source>
</evidence>
<keyword evidence="2 3" id="KW-0812">Transmembrane</keyword>
<feature type="domain" description="CBS" evidence="4">
    <location>
        <begin position="250"/>
        <end position="310"/>
    </location>
</feature>
<dbReference type="SUPFAM" id="SSF54631">
    <property type="entry name" value="CBS-domain pair"/>
    <property type="match status" value="1"/>
</dbReference>
<evidence type="ECO:0000313" key="7">
    <source>
        <dbReference type="Proteomes" id="UP000674318"/>
    </source>
</evidence>
<dbReference type="GeneID" id="94292522"/>
<dbReference type="InterPro" id="IPR014710">
    <property type="entry name" value="RmlC-like_jellyroll"/>
</dbReference>
<dbReference type="Gene3D" id="3.10.580.10">
    <property type="entry name" value="CBS-domain"/>
    <property type="match status" value="1"/>
</dbReference>
<sequence>MRIHTAPVKTVRYTQPWLLVLEVVLLAKVVLVGAVDENEVSGYAAWPKWVLILFCISTVLLSAMYCGLTIGLLGMQTIYLEIISDAGRMPDQAYARKILPVRMLGHRLLATLLVGNMLALVLTSQLVAAIVGGGQFVNFILGTLVVLIFGEIIPMSFCNNQNNALWAGAKSLPALKVSLFVLWPIAKPLGSMLDWMVGNEPGQMYDREELKKLIRMHCEKFSDKSGIDIDQVRMMLSVMDASDVTVDAAKTPMEKAVMLEASTRLDTALKRRLWEFGISRVPVYQTSRDQVIGVLYVKDLIDNAYLGRDGDMTVLDFLMQHPRKMLVVKANTPLQEMLHIFEHHRIQLLFVEPADPPTADEWGDSARSLPCLERERQLSSGEAITTDTADKSYPGAVHVPQREKSDEHTHRMPQVINPITLCLTAMQPRTFIGIVTLEDVIERLIETDIHDEDEYSGNEELLSDAEGLDGWTIEQPPSRPPRVNFYSYAVSLSGESQHLSEDQLWALAYYFTRAYVFFATWNVAHVKFLLQLVGDVVVRVDDPCCEGEEQRTKISNPAISTAFVDTVTVDPARVLCTAGQPSHAFTLLLSGGIEVYFEAEGLRTELRSFSCLGEHVLLSGASFLPDYTAVVSRTSRLIRITQADVAMAERRLNEHRARRRLKPLRLMPGVAVPAATVVTVPPLGVVNTKGKAQIGREDTRVTIE</sequence>
<feature type="transmembrane region" description="Helical" evidence="3">
    <location>
        <begin position="108"/>
        <end position="130"/>
    </location>
</feature>
<gene>
    <name evidence="6" type="ORF">JKF63_06496</name>
</gene>
<feature type="domain" description="CNNM transmembrane" evidence="5">
    <location>
        <begin position="44"/>
        <end position="231"/>
    </location>
</feature>
<evidence type="ECO:0000259" key="4">
    <source>
        <dbReference type="PROSITE" id="PS51371"/>
    </source>
</evidence>
<evidence type="ECO:0000313" key="6">
    <source>
        <dbReference type="EMBL" id="KAG5507547.1"/>
    </source>
</evidence>
<keyword evidence="1" id="KW-0129">CBS domain</keyword>
<feature type="transmembrane region" description="Helical" evidence="3">
    <location>
        <begin position="165"/>
        <end position="186"/>
    </location>
</feature>
<dbReference type="RefSeq" id="XP_067757862.1">
    <property type="nucleotide sequence ID" value="XM_067902445.1"/>
</dbReference>
<dbReference type="Proteomes" id="UP000674318">
    <property type="component" value="Unassembled WGS sequence"/>
</dbReference>
<dbReference type="PANTHER" id="PTHR12064:SF94">
    <property type="entry name" value="UNEXTENDED PROTEIN"/>
    <property type="match status" value="1"/>
</dbReference>
<dbReference type="GO" id="GO:0016020">
    <property type="term" value="C:membrane"/>
    <property type="evidence" value="ECO:0007669"/>
    <property type="project" value="UniProtKB-UniRule"/>
</dbReference>
<dbReference type="GO" id="GO:0010960">
    <property type="term" value="P:magnesium ion homeostasis"/>
    <property type="evidence" value="ECO:0007669"/>
    <property type="project" value="InterPro"/>
</dbReference>
<dbReference type="Pfam" id="PF01595">
    <property type="entry name" value="CNNM"/>
    <property type="match status" value="1"/>
</dbReference>
<feature type="transmembrane region" description="Helical" evidence="3">
    <location>
        <begin position="136"/>
        <end position="153"/>
    </location>
</feature>
<dbReference type="InterPro" id="IPR018490">
    <property type="entry name" value="cNMP-bd_dom_sf"/>
</dbReference>
<dbReference type="EMBL" id="JAFJZO010000018">
    <property type="protein sequence ID" value="KAG5507547.1"/>
    <property type="molecule type" value="Genomic_DNA"/>
</dbReference>
<keyword evidence="2 3" id="KW-0472">Membrane</keyword>
<evidence type="ECO:0008006" key="8">
    <source>
        <dbReference type="Google" id="ProtNLM"/>
    </source>
</evidence>
<dbReference type="SUPFAM" id="SSF51206">
    <property type="entry name" value="cAMP-binding domain-like"/>
    <property type="match status" value="1"/>
</dbReference>
<dbReference type="KEGG" id="phet:94292522"/>
<dbReference type="InterPro" id="IPR045095">
    <property type="entry name" value="ACDP"/>
</dbReference>
<dbReference type="PANTHER" id="PTHR12064">
    <property type="entry name" value="METAL TRANSPORTER CNNM"/>
    <property type="match status" value="1"/>
</dbReference>
<accession>A0A836LEI3</accession>
<evidence type="ECO:0000256" key="1">
    <source>
        <dbReference type="PROSITE-ProRule" id="PRU00703"/>
    </source>
</evidence>
<dbReference type="Gene3D" id="2.60.120.10">
    <property type="entry name" value="Jelly Rolls"/>
    <property type="match status" value="1"/>
</dbReference>
<evidence type="ECO:0000259" key="5">
    <source>
        <dbReference type="PROSITE" id="PS51846"/>
    </source>
</evidence>
<keyword evidence="7" id="KW-1185">Reference proteome</keyword>
<dbReference type="OrthoDB" id="5353557at2759"/>
<reference evidence="6 7" key="1">
    <citation type="submission" date="2021-02" db="EMBL/GenBank/DDBJ databases">
        <title>Porcisia hertigi Genome sequencing and assembly.</title>
        <authorList>
            <person name="Almutairi H."/>
            <person name="Gatherer D."/>
        </authorList>
    </citation>
    <scope>NUCLEOTIDE SEQUENCE [LARGE SCALE GENOMIC DNA]</scope>
    <source>
        <strain evidence="6 7">C119</strain>
    </source>
</reference>
<organism evidence="6 7">
    <name type="scientific">Porcisia hertigi</name>
    <dbReference type="NCBI Taxonomy" id="2761500"/>
    <lineage>
        <taxon>Eukaryota</taxon>
        <taxon>Discoba</taxon>
        <taxon>Euglenozoa</taxon>
        <taxon>Kinetoplastea</taxon>
        <taxon>Metakinetoplastina</taxon>
        <taxon>Trypanosomatida</taxon>
        <taxon>Trypanosomatidae</taxon>
        <taxon>Leishmaniinae</taxon>
        <taxon>Porcisia</taxon>
    </lineage>
</organism>
<proteinExistence type="predicted"/>
<keyword evidence="2 3" id="KW-1133">Transmembrane helix</keyword>
<dbReference type="InterPro" id="IPR046342">
    <property type="entry name" value="CBS_dom_sf"/>
</dbReference>
<evidence type="ECO:0000256" key="3">
    <source>
        <dbReference type="SAM" id="Phobius"/>
    </source>
</evidence>
<feature type="transmembrane region" description="Helical" evidence="3">
    <location>
        <begin position="50"/>
        <end position="73"/>
    </location>
</feature>
<dbReference type="InterPro" id="IPR002550">
    <property type="entry name" value="CNNM"/>
</dbReference>
<name>A0A836LEI3_9TRYP</name>
<dbReference type="PROSITE" id="PS51371">
    <property type="entry name" value="CBS"/>
    <property type="match status" value="1"/>
</dbReference>
<feature type="transmembrane region" description="Helical" evidence="3">
    <location>
        <begin position="16"/>
        <end position="35"/>
    </location>
</feature>
<dbReference type="AlphaFoldDB" id="A0A836LEI3"/>
<dbReference type="PROSITE" id="PS51846">
    <property type="entry name" value="CNNM"/>
    <property type="match status" value="1"/>
</dbReference>